<gene>
    <name evidence="1" type="ORF">SAMN06296036_110186</name>
</gene>
<evidence type="ECO:0000313" key="2">
    <source>
        <dbReference type="Proteomes" id="UP000192907"/>
    </source>
</evidence>
<evidence type="ECO:0000313" key="1">
    <source>
        <dbReference type="EMBL" id="SMF34960.1"/>
    </source>
</evidence>
<keyword evidence="2" id="KW-1185">Reference proteome</keyword>
<proteinExistence type="predicted"/>
<dbReference type="EMBL" id="FWZT01000010">
    <property type="protein sequence ID" value="SMF34960.1"/>
    <property type="molecule type" value="Genomic_DNA"/>
</dbReference>
<reference evidence="2" key="1">
    <citation type="submission" date="2017-04" db="EMBL/GenBank/DDBJ databases">
        <authorList>
            <person name="Varghese N."/>
            <person name="Submissions S."/>
        </authorList>
    </citation>
    <scope>NUCLEOTIDE SEQUENCE [LARGE SCALE GENOMIC DNA]</scope>
    <source>
        <strain evidence="2">RKEM611</strain>
    </source>
</reference>
<accession>A0A1Y6C092</accession>
<dbReference type="Proteomes" id="UP000192907">
    <property type="component" value="Unassembled WGS sequence"/>
</dbReference>
<dbReference type="AlphaFoldDB" id="A0A1Y6C092"/>
<sequence>MFHRIVLGLLLVSTAGYSANTVGGGGFSRHVESRIHVPEDDYLRTKLRLSIPGQETVDLPLKDESGQLTDKLLRVKKLNSDIMTVDETILILEKK</sequence>
<protein>
    <submittedName>
        <fullName evidence="1">Uncharacterized protein</fullName>
    </submittedName>
</protein>
<name>A0A1Y6C092_9BACT</name>
<organism evidence="1 2">
    <name type="scientific">Pseudobacteriovorax antillogorgiicola</name>
    <dbReference type="NCBI Taxonomy" id="1513793"/>
    <lineage>
        <taxon>Bacteria</taxon>
        <taxon>Pseudomonadati</taxon>
        <taxon>Bdellovibrionota</taxon>
        <taxon>Oligoflexia</taxon>
        <taxon>Oligoflexales</taxon>
        <taxon>Pseudobacteriovoracaceae</taxon>
        <taxon>Pseudobacteriovorax</taxon>
    </lineage>
</organism>
<dbReference type="RefSeq" id="WP_132325966.1">
    <property type="nucleotide sequence ID" value="NZ_FWZT01000010.1"/>
</dbReference>